<keyword evidence="3" id="KW-1185">Reference proteome</keyword>
<gene>
    <name evidence="2" type="ORF">M5X12_32230</name>
</gene>
<evidence type="ECO:0000259" key="1">
    <source>
        <dbReference type="Pfam" id="PF06114"/>
    </source>
</evidence>
<reference evidence="2 3" key="1">
    <citation type="submission" date="2022-05" db="EMBL/GenBank/DDBJ databases">
        <title>Genome Sequencing of Bee-Associated Microbes.</title>
        <authorList>
            <person name="Dunlap C."/>
        </authorList>
    </citation>
    <scope>NUCLEOTIDE SEQUENCE [LARGE SCALE GENOMIC DNA]</scope>
    <source>
        <strain evidence="2 3">NRRL B-04010</strain>
    </source>
</reference>
<comment type="caution">
    <text evidence="2">The sequence shown here is derived from an EMBL/GenBank/DDBJ whole genome shotgun (WGS) entry which is preliminary data.</text>
</comment>
<accession>A0ABT4H865</accession>
<dbReference type="InterPro" id="IPR010359">
    <property type="entry name" value="IrrE_HExxH"/>
</dbReference>
<dbReference type="EMBL" id="JAMDNP010000199">
    <property type="protein sequence ID" value="MCY9765167.1"/>
    <property type="molecule type" value="Genomic_DNA"/>
</dbReference>
<dbReference type="Pfam" id="PF06114">
    <property type="entry name" value="Peptidase_M78"/>
    <property type="match status" value="1"/>
</dbReference>
<organism evidence="2 3">
    <name type="scientific">Paenibacillus alvei</name>
    <name type="common">Bacillus alvei</name>
    <dbReference type="NCBI Taxonomy" id="44250"/>
    <lineage>
        <taxon>Bacteria</taxon>
        <taxon>Bacillati</taxon>
        <taxon>Bacillota</taxon>
        <taxon>Bacilli</taxon>
        <taxon>Bacillales</taxon>
        <taxon>Paenibacillaceae</taxon>
        <taxon>Paenibacillus</taxon>
    </lineage>
</organism>
<feature type="domain" description="IrrE N-terminal-like" evidence="1">
    <location>
        <begin position="48"/>
        <end position="112"/>
    </location>
</feature>
<proteinExistence type="predicted"/>
<evidence type="ECO:0000313" key="2">
    <source>
        <dbReference type="EMBL" id="MCY9765167.1"/>
    </source>
</evidence>
<sequence length="119" mass="14240">MDFTLYKETELEQWIYMKYRKNGFMNPSDLSDIDCIASAFGVDLIYCDHNSFSCNVSKVIFLNKTLDPIKQRDVFFHELCHVLRHAGDQRKMPKLFEQRQEMESGWFQNYAAMPFYMIE</sequence>
<dbReference type="RefSeq" id="WP_268600911.1">
    <property type="nucleotide sequence ID" value="NZ_JAMDNP010000199.1"/>
</dbReference>
<name>A0ABT4H865_PAEAL</name>
<dbReference type="Proteomes" id="UP001527181">
    <property type="component" value="Unassembled WGS sequence"/>
</dbReference>
<dbReference type="Gene3D" id="1.10.10.2910">
    <property type="match status" value="1"/>
</dbReference>
<feature type="non-terminal residue" evidence="2">
    <location>
        <position position="119"/>
    </location>
</feature>
<protein>
    <submittedName>
        <fullName evidence="2">ImmA/IrrE family metallo-endopeptidase</fullName>
    </submittedName>
</protein>
<evidence type="ECO:0000313" key="3">
    <source>
        <dbReference type="Proteomes" id="UP001527181"/>
    </source>
</evidence>